<feature type="region of interest" description="Disordered" evidence="1">
    <location>
        <begin position="1"/>
        <end position="49"/>
    </location>
</feature>
<feature type="region of interest" description="Disordered" evidence="1">
    <location>
        <begin position="782"/>
        <end position="839"/>
    </location>
</feature>
<keyword evidence="4" id="KW-1185">Reference proteome</keyword>
<evidence type="ECO:0000256" key="1">
    <source>
        <dbReference type="SAM" id="MobiDB-lite"/>
    </source>
</evidence>
<feature type="compositionally biased region" description="Polar residues" evidence="1">
    <location>
        <begin position="442"/>
        <end position="459"/>
    </location>
</feature>
<feature type="compositionally biased region" description="Pro residues" evidence="1">
    <location>
        <begin position="19"/>
        <end position="34"/>
    </location>
</feature>
<dbReference type="AlphaFoldDB" id="A0AAV0I900"/>
<feature type="domain" description="Spen paralogue and orthologue SPOC C-terminal" evidence="2">
    <location>
        <begin position="847"/>
        <end position="989"/>
    </location>
</feature>
<dbReference type="PANTHER" id="PTHR21494:SF2">
    <property type="entry name" value="NUCLEIC ACID BINDING PROTEIN"/>
    <property type="match status" value="1"/>
</dbReference>
<dbReference type="GO" id="GO:0003676">
    <property type="term" value="F:nucleic acid binding"/>
    <property type="evidence" value="ECO:0007669"/>
    <property type="project" value="InterPro"/>
</dbReference>
<dbReference type="Gene3D" id="3.30.70.330">
    <property type="match status" value="1"/>
</dbReference>
<dbReference type="InterPro" id="IPR012677">
    <property type="entry name" value="Nucleotide-bd_a/b_plait_sf"/>
</dbReference>
<feature type="compositionally biased region" description="Pro residues" evidence="1">
    <location>
        <begin position="812"/>
        <end position="832"/>
    </location>
</feature>
<feature type="region of interest" description="Disordered" evidence="1">
    <location>
        <begin position="402"/>
        <end position="465"/>
    </location>
</feature>
<dbReference type="GO" id="GO:0043130">
    <property type="term" value="F:ubiquitin binding"/>
    <property type="evidence" value="ECO:0007669"/>
    <property type="project" value="TreeGrafter"/>
</dbReference>
<name>A0AAV0I900_9ROSI</name>
<dbReference type="PANTHER" id="PTHR21494">
    <property type="entry name" value="ACTIVATING SIGNAL COINTEGRATOR 1 COMPLEX SUBUNIT 2 ASC-1 COMPLEX SUBUNIT P100"/>
    <property type="match status" value="1"/>
</dbReference>
<protein>
    <recommendedName>
        <fullName evidence="2">Spen paralogue and orthologue SPOC C-terminal domain-containing protein</fullName>
    </recommendedName>
</protein>
<accession>A0AAV0I900</accession>
<dbReference type="Proteomes" id="UP001154282">
    <property type="component" value="Unassembled WGS sequence"/>
</dbReference>
<proteinExistence type="predicted"/>
<dbReference type="CDD" id="cd21546">
    <property type="entry name" value="SPOC_FPA-like"/>
    <property type="match status" value="1"/>
</dbReference>
<dbReference type="InterPro" id="IPR052586">
    <property type="entry name" value="ASCC2"/>
</dbReference>
<gene>
    <name evidence="3" type="ORF">LITE_LOCUS7922</name>
</gene>
<feature type="compositionally biased region" description="Polar residues" evidence="1">
    <location>
        <begin position="295"/>
        <end position="306"/>
    </location>
</feature>
<feature type="region of interest" description="Disordered" evidence="1">
    <location>
        <begin position="295"/>
        <end position="314"/>
    </location>
</feature>
<dbReference type="EMBL" id="CAMGYJ010000003">
    <property type="protein sequence ID" value="CAI0393412.1"/>
    <property type="molecule type" value="Genomic_DNA"/>
</dbReference>
<dbReference type="SUPFAM" id="SSF54928">
    <property type="entry name" value="RNA-binding domain, RBD"/>
    <property type="match status" value="1"/>
</dbReference>
<dbReference type="InterPro" id="IPR012921">
    <property type="entry name" value="SPOC_C"/>
</dbReference>
<organism evidence="3 4">
    <name type="scientific">Linum tenue</name>
    <dbReference type="NCBI Taxonomy" id="586396"/>
    <lineage>
        <taxon>Eukaryota</taxon>
        <taxon>Viridiplantae</taxon>
        <taxon>Streptophyta</taxon>
        <taxon>Embryophyta</taxon>
        <taxon>Tracheophyta</taxon>
        <taxon>Spermatophyta</taxon>
        <taxon>Magnoliopsida</taxon>
        <taxon>eudicotyledons</taxon>
        <taxon>Gunneridae</taxon>
        <taxon>Pentapetalae</taxon>
        <taxon>rosids</taxon>
        <taxon>fabids</taxon>
        <taxon>Malpighiales</taxon>
        <taxon>Linaceae</taxon>
        <taxon>Linum</taxon>
    </lineage>
</organism>
<comment type="caution">
    <text evidence="3">The sequence shown here is derived from an EMBL/GenBank/DDBJ whole genome shotgun (WGS) entry which is preliminary data.</text>
</comment>
<dbReference type="Pfam" id="PF07744">
    <property type="entry name" value="SPOC"/>
    <property type="match status" value="1"/>
</dbReference>
<dbReference type="CDD" id="cd00590">
    <property type="entry name" value="RRM_SF"/>
    <property type="match status" value="1"/>
</dbReference>
<sequence length="997" mass="110179">MGSAEQPLKKRRLYEFQPEEPPPPPDSSAVPQPPSTSVAPPGTPPPLSQEEILARRRNRDEIRSVYDTYKRLKFFLAQKDGIHSLELEQAYLSLIAASRGCSSVQRIVADLIPRYALNFPTALQSATKAVIDMHNWSVAIIERGEDKDDIPFETAKSCIFGLADICHVATSDASISYDIRRIVFVAFRNALSFFFSSDGGTDILKIIDNEFLKIQDSAELFFELKEKFCHEDQPSLSKLSKLRALSFIWIFFSWPKNIVTACFELLSSNALEEIKEGKDCVILLTSQLNTNTATDSSIELTSGSTRPSDEKGVSGGGSFLPVNSLLHLVLQKHMSLRSWMFLKCKKFFNRPSLGDASATRTSFEQVFESFPELRDLEGSQMDNDEDDSDPSDLLNQQYLAHRKSSDQDIYGEPRSADGRNQVSGSLRSMDWETSDPGGPSHGRSSVPSDVMNQHKNSPVTRGPVDFRSNSFEARRHNHSAENPVSAGGLINTSNSPKDNLGALHGGQCIWFCDGDPIAMEVFAASRQLWVGFLSPDASEVHLRFELDRFGPMEQFFFFPVQGFALAEYRSTIDAVRAREYMRSHFPWLIKFMDVGLGTRGSVNGAAIGSSRYVYAGNISSQWVRDEVLHESQKVIFRGPYMVTDLYSEGALLMEFESPEEATAVMVHLRQYRKEKILPPSDALTSNAGMPHLDGARSMPSSADAADLKANALGNIGNSTNESGQAQAVLESPAAMNLENNGTAPVQVGYPFGSSNPPHAGSHVSAEQLWMYNNNEPQFQPASYVQPAYQPPNSSWDPQVPPPLAAIPSHAEIPPPLPLAPPPPSSPPPPPPLAESADPGISGHSWKYGWQGALCKSGVHYCTINVIGVDSELCKYSNGLSEPAEWPSRLDMTKRTDFRHVKSTFSSTPTHKREVCQLIPASSTDKKGYQDFISYLKQRECAGVIKIPPSKPMWGRLLFILPYSQEVCSMLSIAFDASSSHCGLIGLILPKETNYEWL</sequence>
<dbReference type="InterPro" id="IPR035979">
    <property type="entry name" value="RBD_domain_sf"/>
</dbReference>
<evidence type="ECO:0000259" key="2">
    <source>
        <dbReference type="Pfam" id="PF07744"/>
    </source>
</evidence>
<reference evidence="3" key="1">
    <citation type="submission" date="2022-08" db="EMBL/GenBank/DDBJ databases">
        <authorList>
            <person name="Gutierrez-Valencia J."/>
        </authorList>
    </citation>
    <scope>NUCLEOTIDE SEQUENCE</scope>
</reference>
<evidence type="ECO:0000313" key="4">
    <source>
        <dbReference type="Proteomes" id="UP001154282"/>
    </source>
</evidence>
<evidence type="ECO:0000313" key="3">
    <source>
        <dbReference type="EMBL" id="CAI0393412.1"/>
    </source>
</evidence>